<dbReference type="Proteomes" id="UP000747542">
    <property type="component" value="Unassembled WGS sequence"/>
</dbReference>
<evidence type="ECO:0000313" key="2">
    <source>
        <dbReference type="EMBL" id="KAG7172696.1"/>
    </source>
</evidence>
<feature type="transmembrane region" description="Helical" evidence="1">
    <location>
        <begin position="47"/>
        <end position="70"/>
    </location>
</feature>
<sequence>MGETTYRIKKLQSGKKYYFRVFSKTLRSYAPSPEVLFVSPVQNKEKAITAALVGGILFFIVAIILSVCTVKICNKHKRRKQEKAYNAVACRVTESRNGGHGSSPVPLKKHQDDVKSDMVQLLYLGRDQC</sequence>
<name>A0A8J5T527_HOMAM</name>
<proteinExistence type="predicted"/>
<dbReference type="AlphaFoldDB" id="A0A8J5T527"/>
<keyword evidence="1" id="KW-0812">Transmembrane</keyword>
<comment type="caution">
    <text evidence="2">The sequence shown here is derived from an EMBL/GenBank/DDBJ whole genome shotgun (WGS) entry which is preliminary data.</text>
</comment>
<organism evidence="2 3">
    <name type="scientific">Homarus americanus</name>
    <name type="common">American lobster</name>
    <dbReference type="NCBI Taxonomy" id="6706"/>
    <lineage>
        <taxon>Eukaryota</taxon>
        <taxon>Metazoa</taxon>
        <taxon>Ecdysozoa</taxon>
        <taxon>Arthropoda</taxon>
        <taxon>Crustacea</taxon>
        <taxon>Multicrustacea</taxon>
        <taxon>Malacostraca</taxon>
        <taxon>Eumalacostraca</taxon>
        <taxon>Eucarida</taxon>
        <taxon>Decapoda</taxon>
        <taxon>Pleocyemata</taxon>
        <taxon>Astacidea</taxon>
        <taxon>Nephropoidea</taxon>
        <taxon>Nephropidae</taxon>
        <taxon>Homarus</taxon>
    </lineage>
</organism>
<keyword evidence="1" id="KW-0472">Membrane</keyword>
<reference evidence="2" key="1">
    <citation type="journal article" date="2021" name="Sci. Adv.">
        <title>The American lobster genome reveals insights on longevity, neural, and immune adaptations.</title>
        <authorList>
            <person name="Polinski J.M."/>
            <person name="Zimin A.V."/>
            <person name="Clark K.F."/>
            <person name="Kohn A.B."/>
            <person name="Sadowski N."/>
            <person name="Timp W."/>
            <person name="Ptitsyn A."/>
            <person name="Khanna P."/>
            <person name="Romanova D.Y."/>
            <person name="Williams P."/>
            <person name="Greenwood S.J."/>
            <person name="Moroz L.L."/>
            <person name="Walt D.R."/>
            <person name="Bodnar A.G."/>
        </authorList>
    </citation>
    <scope>NUCLEOTIDE SEQUENCE</scope>
    <source>
        <strain evidence="2">GMGI-L3</strain>
    </source>
</reference>
<evidence type="ECO:0000256" key="1">
    <source>
        <dbReference type="SAM" id="Phobius"/>
    </source>
</evidence>
<keyword evidence="3" id="KW-1185">Reference proteome</keyword>
<keyword evidence="1" id="KW-1133">Transmembrane helix</keyword>
<gene>
    <name evidence="2" type="primary">tutl-L</name>
    <name evidence="2" type="ORF">Hamer_G006921</name>
</gene>
<dbReference type="EMBL" id="JAHLQT010010484">
    <property type="protein sequence ID" value="KAG7172696.1"/>
    <property type="molecule type" value="Genomic_DNA"/>
</dbReference>
<protein>
    <submittedName>
        <fullName evidence="2">Turtle-like</fullName>
    </submittedName>
</protein>
<accession>A0A8J5T527</accession>
<evidence type="ECO:0000313" key="3">
    <source>
        <dbReference type="Proteomes" id="UP000747542"/>
    </source>
</evidence>